<reference evidence="2" key="1">
    <citation type="submission" date="2022-11" db="UniProtKB">
        <authorList>
            <consortium name="WormBaseParasite"/>
        </authorList>
    </citation>
    <scope>IDENTIFICATION</scope>
</reference>
<sequence length="289" mass="32311">MTAEGSGAVAFPVMTFILQLSPTTARDFTVAIQSIGMSCAFFSLLFMKIRIEWRAIIYSFLGAIPGVIIGFETVDKILSASMKKMIFVSVWCSFAMSLYMLNCEKKRITTSLIQNFKPWKIGVLIFTGFIGGIFTSFAGSGVDICTFSAVTFLFRVSEKTATPTTVVIMALTSQFCFFYRGLVVADFDPLAFEYFKVCVPVVVFFAPFGSFLGSHFHRITLAWLVCILEIFAMIGFLATLPPWTLLLFSVLIMFCGFIFFSLLADYGNRLMIKEAQQNNSKVILLFENC</sequence>
<proteinExistence type="predicted"/>
<protein>
    <submittedName>
        <fullName evidence="2">Membrane transporter protein</fullName>
    </submittedName>
</protein>
<dbReference type="Proteomes" id="UP000887580">
    <property type="component" value="Unplaced"/>
</dbReference>
<name>A0AC35F5C5_9BILA</name>
<evidence type="ECO:0000313" key="2">
    <source>
        <dbReference type="WBParaSite" id="PS1159_v2.g132.t1"/>
    </source>
</evidence>
<dbReference type="WBParaSite" id="PS1159_v2.g132.t1">
    <property type="protein sequence ID" value="PS1159_v2.g132.t1"/>
    <property type="gene ID" value="PS1159_v2.g132"/>
</dbReference>
<organism evidence="1 2">
    <name type="scientific">Panagrolaimus sp. PS1159</name>
    <dbReference type="NCBI Taxonomy" id="55785"/>
    <lineage>
        <taxon>Eukaryota</taxon>
        <taxon>Metazoa</taxon>
        <taxon>Ecdysozoa</taxon>
        <taxon>Nematoda</taxon>
        <taxon>Chromadorea</taxon>
        <taxon>Rhabditida</taxon>
        <taxon>Tylenchina</taxon>
        <taxon>Panagrolaimomorpha</taxon>
        <taxon>Panagrolaimoidea</taxon>
        <taxon>Panagrolaimidae</taxon>
        <taxon>Panagrolaimus</taxon>
    </lineage>
</organism>
<evidence type="ECO:0000313" key="1">
    <source>
        <dbReference type="Proteomes" id="UP000887580"/>
    </source>
</evidence>
<accession>A0AC35F5C5</accession>